<dbReference type="Proteomes" id="UP001141619">
    <property type="component" value="Unassembled WGS sequence"/>
</dbReference>
<evidence type="ECO:0000259" key="4">
    <source>
        <dbReference type="PROSITE" id="PS50987"/>
    </source>
</evidence>
<dbReference type="InterPro" id="IPR051081">
    <property type="entry name" value="HTH_MetalResp_TranReg"/>
</dbReference>
<dbReference type="PROSITE" id="PS50987">
    <property type="entry name" value="HTH_ARSR_2"/>
    <property type="match status" value="1"/>
</dbReference>
<organism evidence="5 6">
    <name type="scientific">Govanella unica</name>
    <dbReference type="NCBI Taxonomy" id="2975056"/>
    <lineage>
        <taxon>Bacteria</taxon>
        <taxon>Pseudomonadati</taxon>
        <taxon>Pseudomonadota</taxon>
        <taxon>Alphaproteobacteria</taxon>
        <taxon>Emcibacterales</taxon>
        <taxon>Govanellaceae</taxon>
        <taxon>Govanella</taxon>
    </lineage>
</organism>
<dbReference type="GO" id="GO:0003677">
    <property type="term" value="F:DNA binding"/>
    <property type="evidence" value="ECO:0007669"/>
    <property type="project" value="UniProtKB-KW"/>
</dbReference>
<dbReference type="PANTHER" id="PTHR33154">
    <property type="entry name" value="TRANSCRIPTIONAL REGULATOR, ARSR FAMILY"/>
    <property type="match status" value="1"/>
</dbReference>
<dbReference type="InterPro" id="IPR011991">
    <property type="entry name" value="ArsR-like_HTH"/>
</dbReference>
<dbReference type="PRINTS" id="PR00778">
    <property type="entry name" value="HTHARSR"/>
</dbReference>
<evidence type="ECO:0000313" key="5">
    <source>
        <dbReference type="EMBL" id="MDA5193152.1"/>
    </source>
</evidence>
<dbReference type="CDD" id="cd00090">
    <property type="entry name" value="HTH_ARSR"/>
    <property type="match status" value="1"/>
</dbReference>
<keyword evidence="3" id="KW-0804">Transcription</keyword>
<evidence type="ECO:0000256" key="3">
    <source>
        <dbReference type="ARBA" id="ARBA00023163"/>
    </source>
</evidence>
<comment type="caution">
    <text evidence="5">The sequence shown here is derived from an EMBL/GenBank/DDBJ whole genome shotgun (WGS) entry which is preliminary data.</text>
</comment>
<keyword evidence="6" id="KW-1185">Reference proteome</keyword>
<dbReference type="InterPro" id="IPR036390">
    <property type="entry name" value="WH_DNA-bd_sf"/>
</dbReference>
<dbReference type="RefSeq" id="WP_274942846.1">
    <property type="nucleotide sequence ID" value="NZ_JANWOI010000001.1"/>
</dbReference>
<dbReference type="Gene3D" id="1.10.10.10">
    <property type="entry name" value="Winged helix-like DNA-binding domain superfamily/Winged helix DNA-binding domain"/>
    <property type="match status" value="1"/>
</dbReference>
<keyword evidence="1" id="KW-0805">Transcription regulation</keyword>
<dbReference type="Pfam" id="PF01022">
    <property type="entry name" value="HTH_5"/>
    <property type="match status" value="1"/>
</dbReference>
<keyword evidence="2" id="KW-0238">DNA-binding</keyword>
<dbReference type="AlphaFoldDB" id="A0A9X3TWT5"/>
<dbReference type="InterPro" id="IPR001845">
    <property type="entry name" value="HTH_ArsR_DNA-bd_dom"/>
</dbReference>
<accession>A0A9X3TWT5</accession>
<name>A0A9X3TWT5_9PROT</name>
<reference evidence="5" key="2">
    <citation type="journal article" date="2023" name="Syst. Appl. Microbiol.">
        <title>Govania unica gen. nov., sp. nov., a rare biosphere bacterium that represents a novel family in the class Alphaproteobacteria.</title>
        <authorList>
            <person name="Vandamme P."/>
            <person name="Peeters C."/>
            <person name="Hettiarachchi A."/>
            <person name="Cnockaert M."/>
            <person name="Carlier A."/>
        </authorList>
    </citation>
    <scope>NUCLEOTIDE SEQUENCE</scope>
    <source>
        <strain evidence="5">LMG 31809</strain>
    </source>
</reference>
<dbReference type="GO" id="GO:0003700">
    <property type="term" value="F:DNA-binding transcription factor activity"/>
    <property type="evidence" value="ECO:0007669"/>
    <property type="project" value="InterPro"/>
</dbReference>
<gene>
    <name evidence="5" type="ORF">NYP16_04175</name>
</gene>
<dbReference type="EMBL" id="JANWOI010000001">
    <property type="protein sequence ID" value="MDA5193152.1"/>
    <property type="molecule type" value="Genomic_DNA"/>
</dbReference>
<evidence type="ECO:0000256" key="1">
    <source>
        <dbReference type="ARBA" id="ARBA00023015"/>
    </source>
</evidence>
<dbReference type="InterPro" id="IPR036388">
    <property type="entry name" value="WH-like_DNA-bd_sf"/>
</dbReference>
<sequence length="112" mass="12394">MHKQLPCPEMDEIGLTGVLCALSDPIRLAIVATLEKTGERGWGEFDFPVGKSTLSHHMKVLREAGVILHRKEGTRCWVSLRSDLDSLFPGLLQSVLILAAKDPSVRELMQTT</sequence>
<protein>
    <submittedName>
        <fullName evidence="5">Helix-turn-helix domain-containing protein</fullName>
    </submittedName>
</protein>
<reference evidence="5" key="1">
    <citation type="submission" date="2022-08" db="EMBL/GenBank/DDBJ databases">
        <authorList>
            <person name="Vandamme P."/>
            <person name="Hettiarachchi A."/>
            <person name="Peeters C."/>
            <person name="Cnockaert M."/>
            <person name="Carlier A."/>
        </authorList>
    </citation>
    <scope>NUCLEOTIDE SEQUENCE</scope>
    <source>
        <strain evidence="5">LMG 31809</strain>
    </source>
</reference>
<feature type="domain" description="HTH arsR-type" evidence="4">
    <location>
        <begin position="7"/>
        <end position="103"/>
    </location>
</feature>
<dbReference type="SUPFAM" id="SSF46785">
    <property type="entry name" value="Winged helix' DNA-binding domain"/>
    <property type="match status" value="1"/>
</dbReference>
<dbReference type="SMART" id="SM00418">
    <property type="entry name" value="HTH_ARSR"/>
    <property type="match status" value="1"/>
</dbReference>
<proteinExistence type="predicted"/>
<dbReference type="PANTHER" id="PTHR33154:SF12">
    <property type="entry name" value="TRANSCRIPTIONAL REGULATORY PROTEIN"/>
    <property type="match status" value="1"/>
</dbReference>
<evidence type="ECO:0000256" key="2">
    <source>
        <dbReference type="ARBA" id="ARBA00023125"/>
    </source>
</evidence>
<evidence type="ECO:0000313" key="6">
    <source>
        <dbReference type="Proteomes" id="UP001141619"/>
    </source>
</evidence>